<organism evidence="1 2">
    <name type="scientific">Actinomadura macrotermitis</name>
    <dbReference type="NCBI Taxonomy" id="2585200"/>
    <lineage>
        <taxon>Bacteria</taxon>
        <taxon>Bacillati</taxon>
        <taxon>Actinomycetota</taxon>
        <taxon>Actinomycetes</taxon>
        <taxon>Streptosporangiales</taxon>
        <taxon>Thermomonosporaceae</taxon>
        <taxon>Actinomadura</taxon>
    </lineage>
</organism>
<gene>
    <name evidence="1" type="ORF">ACRB68_31440</name>
</gene>
<evidence type="ECO:0000313" key="1">
    <source>
        <dbReference type="EMBL" id="MQY05080.1"/>
    </source>
</evidence>
<protein>
    <submittedName>
        <fullName evidence="1">Uncharacterized protein</fullName>
    </submittedName>
</protein>
<keyword evidence="2" id="KW-1185">Reference proteome</keyword>
<proteinExistence type="predicted"/>
<evidence type="ECO:0000313" key="2">
    <source>
        <dbReference type="Proteomes" id="UP000487268"/>
    </source>
</evidence>
<dbReference type="EMBL" id="WEGH01000002">
    <property type="protein sequence ID" value="MQY05080.1"/>
    <property type="molecule type" value="Genomic_DNA"/>
</dbReference>
<comment type="caution">
    <text evidence="1">The sequence shown here is derived from an EMBL/GenBank/DDBJ whole genome shotgun (WGS) entry which is preliminary data.</text>
</comment>
<dbReference type="AlphaFoldDB" id="A0A7K0BV50"/>
<name>A0A7K0BV50_9ACTN</name>
<reference evidence="1 2" key="1">
    <citation type="submission" date="2019-10" db="EMBL/GenBank/DDBJ databases">
        <title>Actinomadura rubteroloni sp. nov. and Actinomadura macrotermitis sp. nov., isolated from the gut of fungus growing-termite Macrotermes natalensis.</title>
        <authorList>
            <person name="Benndorf R."/>
            <person name="Martin K."/>
            <person name="Kuefner M."/>
            <person name="De Beer W."/>
            <person name="Kaster A.-K."/>
            <person name="Vollmers J."/>
            <person name="Poulsen M."/>
            <person name="Beemelmanns C."/>
        </authorList>
    </citation>
    <scope>NUCLEOTIDE SEQUENCE [LARGE SCALE GENOMIC DNA]</scope>
    <source>
        <strain evidence="1 2">RB68</strain>
    </source>
</reference>
<sequence>MMAVAEARAGHPKSVAREERTMAIVGKFLTDIESE</sequence>
<accession>A0A7K0BV50</accession>
<dbReference type="Proteomes" id="UP000487268">
    <property type="component" value="Unassembled WGS sequence"/>
</dbReference>